<evidence type="ECO:0000313" key="15">
    <source>
        <dbReference type="Proteomes" id="UP001156218"/>
    </source>
</evidence>
<dbReference type="EMBL" id="WCRW01000040">
    <property type="protein sequence ID" value="KAB4449842.1"/>
    <property type="molecule type" value="Genomic_DNA"/>
</dbReference>
<dbReference type="Proteomes" id="UP001156218">
    <property type="component" value="Chromosome"/>
</dbReference>
<dbReference type="EMBL" id="CP083680">
    <property type="protein sequence ID" value="UYU67195.1"/>
    <property type="molecule type" value="Genomic_DNA"/>
</dbReference>
<proteinExistence type="predicted"/>
<dbReference type="Proteomes" id="UP000500882">
    <property type="component" value="Chromosome"/>
</dbReference>
<dbReference type="Pfam" id="PF14053">
    <property type="entry name" value="DUF4248"/>
    <property type="match status" value="1"/>
</dbReference>
<evidence type="ECO:0000313" key="7">
    <source>
        <dbReference type="EMBL" id="UYU67195.1"/>
    </source>
</evidence>
<evidence type="ECO:0000313" key="5">
    <source>
        <dbReference type="EMBL" id="KAB4474913.1"/>
    </source>
</evidence>
<evidence type="ECO:0000313" key="6">
    <source>
        <dbReference type="EMBL" id="RHD82703.1"/>
    </source>
</evidence>
<dbReference type="EMBL" id="AP022660">
    <property type="protein sequence ID" value="BCA51112.1"/>
    <property type="molecule type" value="Genomic_DNA"/>
</dbReference>
<dbReference type="EMBL" id="WCRY01000029">
    <property type="protein sequence ID" value="KAB4474913.1"/>
    <property type="molecule type" value="Genomic_DNA"/>
</dbReference>
<dbReference type="RefSeq" id="WP_008763347.1">
    <property type="nucleotide sequence ID" value="NZ_AP022660.1"/>
</dbReference>
<reference evidence="6 11" key="2">
    <citation type="submission" date="2018-08" db="EMBL/GenBank/DDBJ databases">
        <title>A genome reference for cultivated species of the human gut microbiota.</title>
        <authorList>
            <person name="Zou Y."/>
            <person name="Xue W."/>
            <person name="Luo G."/>
        </authorList>
    </citation>
    <scope>NUCLEOTIDE SEQUENCE [LARGE SCALE GENOMIC DNA]</scope>
    <source>
        <strain evidence="6 11">AM30-26</strain>
    </source>
</reference>
<reference evidence="1 14" key="4">
    <citation type="submission" date="2020-02" db="EMBL/GenBank/DDBJ databases">
        <title>Whole-genome sequencing and comparative analysis of the genomes of Bacteroides thetaiotaomicron and Escherichia coli isolated from a healthy resident in Vietnam.</title>
        <authorList>
            <person name="Mohsin M."/>
            <person name="Tanaka K."/>
            <person name="Kawahara R."/>
            <person name="Kondo S."/>
            <person name="Noguchi H."/>
            <person name="Motooka D."/>
            <person name="Nakamura S."/>
            <person name="Khong D.T."/>
            <person name="Nguyen T.N."/>
            <person name="Tran H.T."/>
            <person name="Yamamoto Y."/>
        </authorList>
    </citation>
    <scope>NUCLEOTIDE SEQUENCE [LARGE SCALE GENOMIC DNA]</scope>
    <source>
        <strain evidence="1 14">F9-2</strain>
    </source>
</reference>
<name>A0A0P0EXV7_BACT4</name>
<reference evidence="7 15" key="5">
    <citation type="submission" date="2021-06" db="EMBL/GenBank/DDBJ databases">
        <title>Interrogation of the integrated mobile genetic elements in gut-associated Bacteroides with a consensus prediction approach.</title>
        <authorList>
            <person name="Campbell D.E."/>
            <person name="Leigh J.R."/>
            <person name="Kim T."/>
            <person name="England W."/>
            <person name="Whitaker R.J."/>
            <person name="Degnan P.H."/>
        </authorList>
    </citation>
    <scope>NUCLEOTIDE SEQUENCE</scope>
    <source>
        <strain evidence="8">VPI-3443</strain>
        <strain evidence="7 15">WAL8669</strain>
    </source>
</reference>
<dbReference type="GeneID" id="60927691"/>
<dbReference type="Proteomes" id="UP000095576">
    <property type="component" value="Unassembled WGS sequence"/>
</dbReference>
<protein>
    <submittedName>
        <fullName evidence="4">DUF4248 domain-containing protein</fullName>
    </submittedName>
</protein>
<evidence type="ECO:0000313" key="9">
    <source>
        <dbReference type="Proteomes" id="UP000095541"/>
    </source>
</evidence>
<evidence type="ECO:0000313" key="12">
    <source>
        <dbReference type="Proteomes" id="UP000436825"/>
    </source>
</evidence>
<reference evidence="9 10" key="1">
    <citation type="submission" date="2015-09" db="EMBL/GenBank/DDBJ databases">
        <authorList>
            <consortium name="Pathogen Informatics"/>
        </authorList>
    </citation>
    <scope>NUCLEOTIDE SEQUENCE [LARGE SCALE GENOMIC DNA]</scope>
    <source>
        <strain evidence="2 10">2789STDY5834899</strain>
        <strain evidence="3 9">2789STDY5834945</strain>
    </source>
</reference>
<dbReference type="Proteomes" id="UP001162960">
    <property type="component" value="Chromosome"/>
</dbReference>
<evidence type="ECO:0000313" key="11">
    <source>
        <dbReference type="Proteomes" id="UP000284785"/>
    </source>
</evidence>
<dbReference type="InterPro" id="IPR025342">
    <property type="entry name" value="DUF4248"/>
</dbReference>
<accession>I0PZ65</accession>
<gene>
    <name evidence="1" type="ORF">BatF92_30540</name>
    <name evidence="6" type="ORF">DW780_21940</name>
    <name evidence="2" type="ORF">ERS852511_04683</name>
    <name evidence="3" type="ORF">ERS852557_04759</name>
    <name evidence="4" type="ORF">GAN75_27130</name>
    <name evidence="5" type="ORF">GAN91_22510</name>
    <name evidence="7" type="ORF">KQP68_02625</name>
    <name evidence="8" type="ORF">KQP74_01385</name>
</gene>
<evidence type="ECO:0000313" key="8">
    <source>
        <dbReference type="EMBL" id="UYU91314.1"/>
    </source>
</evidence>
<dbReference type="EMBL" id="CP083685">
    <property type="protein sequence ID" value="UYU91314.1"/>
    <property type="molecule type" value="Genomic_DNA"/>
</dbReference>
<reference evidence="12 13" key="3">
    <citation type="journal article" date="2019" name="Nat. Med.">
        <title>A library of human gut bacterial isolates paired with longitudinal multiomics data enables mechanistic microbiome research.</title>
        <authorList>
            <person name="Poyet M."/>
            <person name="Groussin M."/>
            <person name="Gibbons S.M."/>
            <person name="Avila-Pacheco J."/>
            <person name="Jiang X."/>
            <person name="Kearney S.M."/>
            <person name="Perrotta A.R."/>
            <person name="Berdy B."/>
            <person name="Zhao S."/>
            <person name="Lieberman T.D."/>
            <person name="Swanson P.K."/>
            <person name="Smith M."/>
            <person name="Roesemann S."/>
            <person name="Alexander J.E."/>
            <person name="Rich S.A."/>
            <person name="Livny J."/>
            <person name="Vlamakis H."/>
            <person name="Clish C."/>
            <person name="Bullock K."/>
            <person name="Deik A."/>
            <person name="Scott J."/>
            <person name="Pierce K.A."/>
            <person name="Xavier R.J."/>
            <person name="Alm E.J."/>
        </authorList>
    </citation>
    <scope>NUCLEOTIDE SEQUENCE [LARGE SCALE GENOMIC DNA]</scope>
    <source>
        <strain evidence="4 12">BIOML-A160</strain>
        <strain evidence="5 13">BIOML-A162</strain>
    </source>
</reference>
<evidence type="ECO:0000313" key="10">
    <source>
        <dbReference type="Proteomes" id="UP000095576"/>
    </source>
</evidence>
<dbReference type="OMA" id="LNQWIDF"/>
<dbReference type="PATRIC" id="fig|818.23.peg.1344"/>
<dbReference type="EMBL" id="CZBI01000012">
    <property type="protein sequence ID" value="CUQ46424.1"/>
    <property type="molecule type" value="Genomic_DNA"/>
</dbReference>
<evidence type="ECO:0000313" key="2">
    <source>
        <dbReference type="EMBL" id="CUQ18726.1"/>
    </source>
</evidence>
<dbReference type="KEGG" id="btho:Btheta7330_01313"/>
<evidence type="ECO:0000313" key="4">
    <source>
        <dbReference type="EMBL" id="KAB4449842.1"/>
    </source>
</evidence>
<dbReference type="Proteomes" id="UP000284785">
    <property type="component" value="Unassembled WGS sequence"/>
</dbReference>
<dbReference type="Proteomes" id="UP000436825">
    <property type="component" value="Unassembled WGS sequence"/>
</dbReference>
<evidence type="ECO:0000313" key="1">
    <source>
        <dbReference type="EMBL" id="BCA51112.1"/>
    </source>
</evidence>
<dbReference type="EMBL" id="CZAP01000029">
    <property type="protein sequence ID" value="CUQ18726.1"/>
    <property type="molecule type" value="Genomic_DNA"/>
</dbReference>
<evidence type="ECO:0000313" key="13">
    <source>
        <dbReference type="Proteomes" id="UP000436858"/>
    </source>
</evidence>
<dbReference type="EMBL" id="QSJP01000025">
    <property type="protein sequence ID" value="RHD82703.1"/>
    <property type="molecule type" value="Genomic_DNA"/>
</dbReference>
<organism evidence="4 12">
    <name type="scientific">Bacteroides thetaiotaomicron</name>
    <dbReference type="NCBI Taxonomy" id="818"/>
    <lineage>
        <taxon>Bacteria</taxon>
        <taxon>Pseudomonadati</taxon>
        <taxon>Bacteroidota</taxon>
        <taxon>Bacteroidia</taxon>
        <taxon>Bacteroidales</taxon>
        <taxon>Bacteroidaceae</taxon>
        <taxon>Bacteroides</taxon>
    </lineage>
</organism>
<evidence type="ECO:0000313" key="3">
    <source>
        <dbReference type="EMBL" id="CUQ46424.1"/>
    </source>
</evidence>
<dbReference type="Proteomes" id="UP000095541">
    <property type="component" value="Unassembled WGS sequence"/>
</dbReference>
<evidence type="ECO:0000313" key="14">
    <source>
        <dbReference type="Proteomes" id="UP000500882"/>
    </source>
</evidence>
<sequence length="72" mass="8368">MIEFKIRAYGRMELAQLYSPELTGIAAYRKMNKWIVRCPGLQERLSDLGYQPQHRSYTPLEVRVIVDALGEP</sequence>
<dbReference type="Proteomes" id="UP000436858">
    <property type="component" value="Unassembled WGS sequence"/>
</dbReference>
<dbReference type="AlphaFoldDB" id="A0A0P0EXV7"/>
<accession>A0A0P0EXV7</accession>